<feature type="signal peptide" evidence="2">
    <location>
        <begin position="1"/>
        <end position="16"/>
    </location>
</feature>
<evidence type="ECO:0000256" key="2">
    <source>
        <dbReference type="SAM" id="SignalP"/>
    </source>
</evidence>
<name>A0A6A5T451_9PLEO</name>
<protein>
    <submittedName>
        <fullName evidence="3">Uncharacterized protein</fullName>
    </submittedName>
</protein>
<gene>
    <name evidence="3" type="ORF">EJ02DRAFT_452902</name>
</gene>
<proteinExistence type="predicted"/>
<sequence length="211" mass="22011">MRYSIFFSSVVALAAAAPLDLNVLDNSGPISTSNPSSINAAKRGILNDINFLNHGNDPLRMLDNPSATPKRDETVGAPVTLSVPVDPMEDPSTTSKRDVTAGAPVTFGVPVDPMEVLSTTSKRDVTAGAPVTFDLPMVPTDSSTTDASTANVSQSKDVLSELSLPKLKDIIAELTTLLPKPLPADLPKLEAVIVKLTTLASGIAAPVAARR</sequence>
<dbReference type="Proteomes" id="UP000800038">
    <property type="component" value="Unassembled WGS sequence"/>
</dbReference>
<accession>A0A6A5T451</accession>
<evidence type="ECO:0000313" key="3">
    <source>
        <dbReference type="EMBL" id="KAF1943847.1"/>
    </source>
</evidence>
<feature type="region of interest" description="Disordered" evidence="1">
    <location>
        <begin position="81"/>
        <end position="100"/>
    </location>
</feature>
<feature type="chain" id="PRO_5025328337" evidence="2">
    <location>
        <begin position="17"/>
        <end position="211"/>
    </location>
</feature>
<reference evidence="3" key="1">
    <citation type="journal article" date="2020" name="Stud. Mycol.">
        <title>101 Dothideomycetes genomes: a test case for predicting lifestyles and emergence of pathogens.</title>
        <authorList>
            <person name="Haridas S."/>
            <person name="Albert R."/>
            <person name="Binder M."/>
            <person name="Bloem J."/>
            <person name="Labutti K."/>
            <person name="Salamov A."/>
            <person name="Andreopoulos B."/>
            <person name="Baker S."/>
            <person name="Barry K."/>
            <person name="Bills G."/>
            <person name="Bluhm B."/>
            <person name="Cannon C."/>
            <person name="Castanera R."/>
            <person name="Culley D."/>
            <person name="Daum C."/>
            <person name="Ezra D."/>
            <person name="Gonzalez J."/>
            <person name="Henrissat B."/>
            <person name="Kuo A."/>
            <person name="Liang C."/>
            <person name="Lipzen A."/>
            <person name="Lutzoni F."/>
            <person name="Magnuson J."/>
            <person name="Mondo S."/>
            <person name="Nolan M."/>
            <person name="Ohm R."/>
            <person name="Pangilinan J."/>
            <person name="Park H.-J."/>
            <person name="Ramirez L."/>
            <person name="Alfaro M."/>
            <person name="Sun H."/>
            <person name="Tritt A."/>
            <person name="Yoshinaga Y."/>
            <person name="Zwiers L.-H."/>
            <person name="Turgeon B."/>
            <person name="Goodwin S."/>
            <person name="Spatafora J."/>
            <person name="Crous P."/>
            <person name="Grigoriev I."/>
        </authorList>
    </citation>
    <scope>NUCLEOTIDE SEQUENCE</scope>
    <source>
        <strain evidence="3">CBS 161.51</strain>
    </source>
</reference>
<dbReference type="AlphaFoldDB" id="A0A6A5T451"/>
<evidence type="ECO:0000313" key="4">
    <source>
        <dbReference type="Proteomes" id="UP000800038"/>
    </source>
</evidence>
<organism evidence="3 4">
    <name type="scientific">Clathrospora elynae</name>
    <dbReference type="NCBI Taxonomy" id="706981"/>
    <lineage>
        <taxon>Eukaryota</taxon>
        <taxon>Fungi</taxon>
        <taxon>Dikarya</taxon>
        <taxon>Ascomycota</taxon>
        <taxon>Pezizomycotina</taxon>
        <taxon>Dothideomycetes</taxon>
        <taxon>Pleosporomycetidae</taxon>
        <taxon>Pleosporales</taxon>
        <taxon>Diademaceae</taxon>
        <taxon>Clathrospora</taxon>
    </lineage>
</organism>
<evidence type="ECO:0000256" key="1">
    <source>
        <dbReference type="SAM" id="MobiDB-lite"/>
    </source>
</evidence>
<dbReference type="EMBL" id="ML976021">
    <property type="protein sequence ID" value="KAF1943847.1"/>
    <property type="molecule type" value="Genomic_DNA"/>
</dbReference>
<keyword evidence="4" id="KW-1185">Reference proteome</keyword>
<keyword evidence="2" id="KW-0732">Signal</keyword>